<comment type="caution">
    <text evidence="4">The sequence shown here is derived from an EMBL/GenBank/DDBJ whole genome shotgun (WGS) entry which is preliminary data.</text>
</comment>
<dbReference type="PROSITE" id="PS50005">
    <property type="entry name" value="TPR"/>
    <property type="match status" value="1"/>
</dbReference>
<accession>A0A3A4R7C0</accession>
<feature type="domain" description="SH3b" evidence="3">
    <location>
        <begin position="198"/>
        <end position="260"/>
    </location>
</feature>
<evidence type="ECO:0000256" key="2">
    <source>
        <dbReference type="SAM" id="Phobius"/>
    </source>
</evidence>
<dbReference type="SUPFAM" id="SSF48452">
    <property type="entry name" value="TPR-like"/>
    <property type="match status" value="1"/>
</dbReference>
<dbReference type="InterPro" id="IPR003646">
    <property type="entry name" value="SH3-like_bac-type"/>
</dbReference>
<sequence length="260" mass="29677">MQMGLRLRKILIILALLFFSVLPSYADTRRDEAMSMFHNGIELYKSGNFAESAKMFEQILDKGIRSGAIYFNLGNAYAKNGDTAPARLAYERALRYIPRDTAVRNNLAYVASRLEDKIKLPRPQWWRQVLYAPAGIMNHKELGFVLIGSFMLIMLIWALMTLFTSYKALLKTGLIFSCVFFIWIGAVFCVKIHTEKFSRNAVIMAEEAAVRWGNTDNDKVAFFLHAGTKVVIRQTRDNWVLITIGDGKSGWVKKSFLEII</sequence>
<dbReference type="SMART" id="SM00287">
    <property type="entry name" value="SH3b"/>
    <property type="match status" value="1"/>
</dbReference>
<protein>
    <submittedName>
        <fullName evidence="4">Tetratricopeptide repeat protein</fullName>
    </submittedName>
</protein>
<dbReference type="Pfam" id="PF13432">
    <property type="entry name" value="TPR_16"/>
    <property type="match status" value="1"/>
</dbReference>
<keyword evidence="2" id="KW-0812">Transmembrane</keyword>
<feature type="transmembrane region" description="Helical" evidence="2">
    <location>
        <begin position="174"/>
        <end position="194"/>
    </location>
</feature>
<name>A0A3A4R7C0_9BACT</name>
<evidence type="ECO:0000259" key="3">
    <source>
        <dbReference type="SMART" id="SM00287"/>
    </source>
</evidence>
<dbReference type="InterPro" id="IPR019734">
    <property type="entry name" value="TPR_rpt"/>
</dbReference>
<dbReference type="InterPro" id="IPR010466">
    <property type="entry name" value="DUF1058"/>
</dbReference>
<reference evidence="4 5" key="1">
    <citation type="journal article" date="2017" name="ISME J.">
        <title>Energy and carbon metabolisms in a deep terrestrial subsurface fluid microbial community.</title>
        <authorList>
            <person name="Momper L."/>
            <person name="Jungbluth S.P."/>
            <person name="Lee M.D."/>
            <person name="Amend J.P."/>
        </authorList>
    </citation>
    <scope>NUCLEOTIDE SEQUENCE [LARGE SCALE GENOMIC DNA]</scope>
    <source>
        <strain evidence="4">SURF_26</strain>
    </source>
</reference>
<feature type="transmembrane region" description="Helical" evidence="2">
    <location>
        <begin position="142"/>
        <end position="162"/>
    </location>
</feature>
<gene>
    <name evidence="4" type="ORF">C4541_03300</name>
</gene>
<proteinExistence type="predicted"/>
<dbReference type="SMART" id="SM00028">
    <property type="entry name" value="TPR"/>
    <property type="match status" value="2"/>
</dbReference>
<dbReference type="EMBL" id="QZJZ01000021">
    <property type="protein sequence ID" value="RJP60859.1"/>
    <property type="molecule type" value="Genomic_DNA"/>
</dbReference>
<feature type="repeat" description="TPR" evidence="1">
    <location>
        <begin position="67"/>
        <end position="100"/>
    </location>
</feature>
<evidence type="ECO:0000313" key="5">
    <source>
        <dbReference type="Proteomes" id="UP000266426"/>
    </source>
</evidence>
<keyword evidence="2" id="KW-1133">Transmembrane helix</keyword>
<keyword evidence="1" id="KW-0802">TPR repeat</keyword>
<evidence type="ECO:0000256" key="1">
    <source>
        <dbReference type="PROSITE-ProRule" id="PRU00339"/>
    </source>
</evidence>
<dbReference type="Gene3D" id="1.25.40.10">
    <property type="entry name" value="Tetratricopeptide repeat domain"/>
    <property type="match status" value="1"/>
</dbReference>
<dbReference type="Gene3D" id="2.30.30.40">
    <property type="entry name" value="SH3 Domains"/>
    <property type="match status" value="1"/>
</dbReference>
<keyword evidence="2" id="KW-0472">Membrane</keyword>
<evidence type="ECO:0000313" key="4">
    <source>
        <dbReference type="EMBL" id="RJP60859.1"/>
    </source>
</evidence>
<dbReference type="Proteomes" id="UP000266426">
    <property type="component" value="Unassembled WGS sequence"/>
</dbReference>
<dbReference type="Pfam" id="PF06347">
    <property type="entry name" value="SH3_4"/>
    <property type="match status" value="1"/>
</dbReference>
<dbReference type="AlphaFoldDB" id="A0A3A4R7C0"/>
<dbReference type="InterPro" id="IPR011990">
    <property type="entry name" value="TPR-like_helical_dom_sf"/>
</dbReference>
<organism evidence="4 5">
    <name type="scientific">Candidatus Auribacter fodinae</name>
    <dbReference type="NCBI Taxonomy" id="2093366"/>
    <lineage>
        <taxon>Bacteria</taxon>
        <taxon>Pseudomonadati</taxon>
        <taxon>Candidatus Auribacterota</taxon>
        <taxon>Candidatus Auribacteria</taxon>
        <taxon>Candidatus Auribacterales</taxon>
        <taxon>Candidatus Auribacteraceae</taxon>
        <taxon>Candidatus Auribacter</taxon>
    </lineage>
</organism>